<dbReference type="Proteomes" id="UP001519887">
    <property type="component" value="Unassembled WGS sequence"/>
</dbReference>
<sequence length="107" mass="11129">AGNSGNNAAAPTGEAAAQPVGISMMSPFYSAQPPTTDDSNAAFKALQEKLGVKLDVTFIPGTTYNDKLNVMLASGNLPQVMVVLDNKNAAIINAVRSGAFWEIGPYI</sequence>
<accession>A0ABS7CMY9</accession>
<feature type="non-terminal residue" evidence="1">
    <location>
        <position position="1"/>
    </location>
</feature>
<proteinExistence type="predicted"/>
<reference evidence="1 2" key="1">
    <citation type="submission" date="2021-07" db="EMBL/GenBank/DDBJ databases">
        <title>Paenibacillus radiodurans sp. nov., isolated from the southeastern edge of Tengger Desert.</title>
        <authorList>
            <person name="Zhang G."/>
        </authorList>
    </citation>
    <scope>NUCLEOTIDE SEQUENCE [LARGE SCALE GENOMIC DNA]</scope>
    <source>
        <strain evidence="1 2">CCM 7311</strain>
    </source>
</reference>
<dbReference type="SUPFAM" id="SSF53850">
    <property type="entry name" value="Periplasmic binding protein-like II"/>
    <property type="match status" value="1"/>
</dbReference>
<evidence type="ECO:0000313" key="2">
    <source>
        <dbReference type="Proteomes" id="UP001519887"/>
    </source>
</evidence>
<feature type="non-terminal residue" evidence="1">
    <location>
        <position position="107"/>
    </location>
</feature>
<comment type="caution">
    <text evidence="1">The sequence shown here is derived from an EMBL/GenBank/DDBJ whole genome shotgun (WGS) entry which is preliminary data.</text>
</comment>
<organism evidence="1 2">
    <name type="scientific">Paenibacillus sepulcri</name>
    <dbReference type="NCBI Taxonomy" id="359917"/>
    <lineage>
        <taxon>Bacteria</taxon>
        <taxon>Bacillati</taxon>
        <taxon>Bacillota</taxon>
        <taxon>Bacilli</taxon>
        <taxon>Bacillales</taxon>
        <taxon>Paenibacillaceae</taxon>
        <taxon>Paenibacillus</taxon>
    </lineage>
</organism>
<gene>
    <name evidence="1" type="ORF">K0U00_50560</name>
</gene>
<dbReference type="EMBL" id="JAHZIK010003813">
    <property type="protein sequence ID" value="MBW7462324.1"/>
    <property type="molecule type" value="Genomic_DNA"/>
</dbReference>
<keyword evidence="2" id="KW-1185">Reference proteome</keyword>
<protein>
    <submittedName>
        <fullName evidence="1">Extracellular solute-binding protein</fullName>
    </submittedName>
</protein>
<evidence type="ECO:0000313" key="1">
    <source>
        <dbReference type="EMBL" id="MBW7462324.1"/>
    </source>
</evidence>
<name>A0ABS7CMY9_9BACL</name>
<dbReference type="Gene3D" id="3.40.190.10">
    <property type="entry name" value="Periplasmic binding protein-like II"/>
    <property type="match status" value="1"/>
</dbReference>